<evidence type="ECO:0000256" key="1">
    <source>
        <dbReference type="SAM" id="MobiDB-lite"/>
    </source>
</evidence>
<feature type="region of interest" description="Disordered" evidence="1">
    <location>
        <begin position="1"/>
        <end position="23"/>
    </location>
</feature>
<dbReference type="RefSeq" id="WP_159099630.1">
    <property type="nucleotide sequence ID" value="NZ_CP022190.1"/>
</dbReference>
<reference evidence="2 3" key="1">
    <citation type="submission" date="2017-06" db="EMBL/GenBank/DDBJ databases">
        <title>Yangia sp. YSBP01 complete genome sequence.</title>
        <authorList>
            <person name="Woo J.-H."/>
            <person name="Kim H.-S."/>
        </authorList>
    </citation>
    <scope>NUCLEOTIDE SEQUENCE [LARGE SCALE GENOMIC DNA]</scope>
    <source>
        <strain evidence="2 3">YSBP01</strain>
    </source>
</reference>
<feature type="compositionally biased region" description="Polar residues" evidence="1">
    <location>
        <begin position="1"/>
        <end position="10"/>
    </location>
</feature>
<dbReference type="AlphaFoldDB" id="A0A2U8HHQ9"/>
<evidence type="ECO:0000313" key="3">
    <source>
        <dbReference type="Proteomes" id="UP000244915"/>
    </source>
</evidence>
<organism evidence="2 3">
    <name type="scientific">Alloyangia pacifica</name>
    <dbReference type="NCBI Taxonomy" id="311180"/>
    <lineage>
        <taxon>Bacteria</taxon>
        <taxon>Pseudomonadati</taxon>
        <taxon>Pseudomonadota</taxon>
        <taxon>Alphaproteobacteria</taxon>
        <taxon>Rhodobacterales</taxon>
        <taxon>Roseobacteraceae</taxon>
        <taxon>Alloyangia</taxon>
    </lineage>
</organism>
<proteinExistence type="predicted"/>
<evidence type="ECO:0000313" key="2">
    <source>
        <dbReference type="EMBL" id="AWI85150.1"/>
    </source>
</evidence>
<dbReference type="KEGG" id="ypac:CEW88_15475"/>
<protein>
    <submittedName>
        <fullName evidence="2">Uncharacterized protein</fullName>
    </submittedName>
</protein>
<gene>
    <name evidence="2" type="ORF">CEW88_15475</name>
</gene>
<name>A0A2U8HHQ9_9RHOB</name>
<dbReference type="EMBL" id="CP022190">
    <property type="protein sequence ID" value="AWI85150.1"/>
    <property type="molecule type" value="Genomic_DNA"/>
</dbReference>
<accession>A0A2U8HHQ9</accession>
<sequence>MPDQSNQQFSAIAAGLTNPELPQSLPSAAHQLWLTAKELHGAPIDGERLQRLEAMPSHYPTAPAGEAALGEVAAGLERARPAISKAVEEARPKHDARRAGFLTRFLPHHPGGDAA</sequence>
<dbReference type="Proteomes" id="UP000244915">
    <property type="component" value="Chromosome 2"/>
</dbReference>